<sequence>MMDPIKAAREMGKAIQNSPEYIAMKEAEKACDGDAKLQELIGDFNLVRMNLTEENAKAEKDDKKIAELNEQLQKAYTDIMGNEHMMNYNIAKQDVEAIMQKINTIMQAAINGDDVDSCDVECSCTGSCASCGGGCH</sequence>
<proteinExistence type="predicted"/>
<evidence type="ECO:0000313" key="2">
    <source>
        <dbReference type="EMBL" id="HIT93926.1"/>
    </source>
</evidence>
<accession>A0A9D1KRY8</accession>
<gene>
    <name evidence="2" type="ORF">IAC43_01950</name>
</gene>
<feature type="coiled-coil region" evidence="1">
    <location>
        <begin position="49"/>
        <end position="78"/>
    </location>
</feature>
<dbReference type="Proteomes" id="UP000824160">
    <property type="component" value="Unassembled WGS sequence"/>
</dbReference>
<reference evidence="2" key="1">
    <citation type="submission" date="2020-10" db="EMBL/GenBank/DDBJ databases">
        <authorList>
            <person name="Gilroy R."/>
        </authorList>
    </citation>
    <scope>NUCLEOTIDE SEQUENCE</scope>
    <source>
        <strain evidence="2">ChiBcec7-5410</strain>
    </source>
</reference>
<keyword evidence="1" id="KW-0175">Coiled coil</keyword>
<comment type="caution">
    <text evidence="2">The sequence shown here is derived from an EMBL/GenBank/DDBJ whole genome shotgun (WGS) entry which is preliminary data.</text>
</comment>
<reference evidence="2" key="2">
    <citation type="journal article" date="2021" name="PeerJ">
        <title>Extensive microbial diversity within the chicken gut microbiome revealed by metagenomics and culture.</title>
        <authorList>
            <person name="Gilroy R."/>
            <person name="Ravi A."/>
            <person name="Getino M."/>
            <person name="Pursley I."/>
            <person name="Horton D.L."/>
            <person name="Alikhan N.F."/>
            <person name="Baker D."/>
            <person name="Gharbi K."/>
            <person name="Hall N."/>
            <person name="Watson M."/>
            <person name="Adriaenssens E.M."/>
            <person name="Foster-Nyarko E."/>
            <person name="Jarju S."/>
            <person name="Secka A."/>
            <person name="Antonio M."/>
            <person name="Oren A."/>
            <person name="Chaudhuri R.R."/>
            <person name="La Ragione R."/>
            <person name="Hildebrand F."/>
            <person name="Pallen M.J."/>
        </authorList>
    </citation>
    <scope>NUCLEOTIDE SEQUENCE</scope>
    <source>
        <strain evidence="2">ChiBcec7-5410</strain>
    </source>
</reference>
<dbReference type="InterPro" id="IPR010368">
    <property type="entry name" value="Com_YlbF"/>
</dbReference>
<dbReference type="Pfam" id="PF06133">
    <property type="entry name" value="Com_YlbF"/>
    <property type="match status" value="1"/>
</dbReference>
<name>A0A9D1KRY8_9FIRM</name>
<protein>
    <submittedName>
        <fullName evidence="2">YlbF family regulator</fullName>
    </submittedName>
</protein>
<dbReference type="AlphaFoldDB" id="A0A9D1KRY8"/>
<dbReference type="Gene3D" id="1.20.1500.10">
    <property type="entry name" value="YheA/YmcA-like"/>
    <property type="match status" value="1"/>
</dbReference>
<dbReference type="InterPro" id="IPR023378">
    <property type="entry name" value="YheA/YmcA-like_dom_sf"/>
</dbReference>
<evidence type="ECO:0000313" key="3">
    <source>
        <dbReference type="Proteomes" id="UP000824160"/>
    </source>
</evidence>
<dbReference type="SUPFAM" id="SSF158622">
    <property type="entry name" value="YheA/YmcA-like"/>
    <property type="match status" value="1"/>
</dbReference>
<evidence type="ECO:0000256" key="1">
    <source>
        <dbReference type="SAM" id="Coils"/>
    </source>
</evidence>
<dbReference type="EMBL" id="DVLW01000051">
    <property type="protein sequence ID" value="HIT93926.1"/>
    <property type="molecule type" value="Genomic_DNA"/>
</dbReference>
<organism evidence="2 3">
    <name type="scientific">Candidatus Faecivivens stercoripullorum</name>
    <dbReference type="NCBI Taxonomy" id="2840805"/>
    <lineage>
        <taxon>Bacteria</taxon>
        <taxon>Bacillati</taxon>
        <taxon>Bacillota</taxon>
        <taxon>Clostridia</taxon>
        <taxon>Eubacteriales</taxon>
        <taxon>Oscillospiraceae</taxon>
        <taxon>Oscillospiraceae incertae sedis</taxon>
        <taxon>Candidatus Faecivivens</taxon>
    </lineage>
</organism>